<proteinExistence type="predicted"/>
<organism evidence="1 2">
    <name type="scientific">Eragrostis curvula</name>
    <name type="common">weeping love grass</name>
    <dbReference type="NCBI Taxonomy" id="38414"/>
    <lineage>
        <taxon>Eukaryota</taxon>
        <taxon>Viridiplantae</taxon>
        <taxon>Streptophyta</taxon>
        <taxon>Embryophyta</taxon>
        <taxon>Tracheophyta</taxon>
        <taxon>Spermatophyta</taxon>
        <taxon>Magnoliopsida</taxon>
        <taxon>Liliopsida</taxon>
        <taxon>Poales</taxon>
        <taxon>Poaceae</taxon>
        <taxon>PACMAD clade</taxon>
        <taxon>Chloridoideae</taxon>
        <taxon>Eragrostideae</taxon>
        <taxon>Eragrostidinae</taxon>
        <taxon>Eragrostis</taxon>
    </lineage>
</organism>
<keyword evidence="2" id="KW-1185">Reference proteome</keyword>
<dbReference type="Proteomes" id="UP000324897">
    <property type="component" value="Unassembled WGS sequence"/>
</dbReference>
<evidence type="ECO:0000313" key="1">
    <source>
        <dbReference type="EMBL" id="TVU13840.1"/>
    </source>
</evidence>
<evidence type="ECO:0000313" key="2">
    <source>
        <dbReference type="Proteomes" id="UP000324897"/>
    </source>
</evidence>
<name>A0A5J9TR51_9POAL</name>
<accession>A0A5J9TR51</accession>
<dbReference type="Gramene" id="TVU13840">
    <property type="protein sequence ID" value="TVU13840"/>
    <property type="gene ID" value="EJB05_37271"/>
</dbReference>
<dbReference type="EMBL" id="RWGY01000031">
    <property type="protein sequence ID" value="TVU13840.1"/>
    <property type="molecule type" value="Genomic_DNA"/>
</dbReference>
<dbReference type="AlphaFoldDB" id="A0A5J9TR51"/>
<feature type="non-terminal residue" evidence="1">
    <location>
        <position position="96"/>
    </location>
</feature>
<feature type="non-terminal residue" evidence="1">
    <location>
        <position position="1"/>
    </location>
</feature>
<reference evidence="1 2" key="1">
    <citation type="journal article" date="2019" name="Sci. Rep.">
        <title>A high-quality genome of Eragrostis curvula grass provides insights into Poaceae evolution and supports new strategies to enhance forage quality.</title>
        <authorList>
            <person name="Carballo J."/>
            <person name="Santos B.A.C.M."/>
            <person name="Zappacosta D."/>
            <person name="Garbus I."/>
            <person name="Selva J.P."/>
            <person name="Gallo C.A."/>
            <person name="Diaz A."/>
            <person name="Albertini E."/>
            <person name="Caccamo M."/>
            <person name="Echenique V."/>
        </authorList>
    </citation>
    <scope>NUCLEOTIDE SEQUENCE [LARGE SCALE GENOMIC DNA]</scope>
    <source>
        <strain evidence="2">cv. Victoria</strain>
        <tissue evidence="1">Leaf</tissue>
    </source>
</reference>
<gene>
    <name evidence="1" type="ORF">EJB05_37271</name>
</gene>
<sequence length="96" mass="11229">EQFKATYQQETCWRCCQARSGRSHKFQRGEGESRRWQTRMKTQLRKAGHILHCAIGTRMKTQLRKVGRILHCVIGTRMETQMKKVGCLLHTLIGTK</sequence>
<protein>
    <submittedName>
        <fullName evidence="1">Uncharacterized protein</fullName>
    </submittedName>
</protein>
<comment type="caution">
    <text evidence="1">The sequence shown here is derived from an EMBL/GenBank/DDBJ whole genome shotgun (WGS) entry which is preliminary data.</text>
</comment>